<dbReference type="EMBL" id="CP029479">
    <property type="protein sequence ID" value="AWM76321.1"/>
    <property type="molecule type" value="Genomic_DNA"/>
</dbReference>
<organism evidence="1 2">
    <name type="scientific">Phenylobacterium parvum</name>
    <dbReference type="NCBI Taxonomy" id="2201350"/>
    <lineage>
        <taxon>Bacteria</taxon>
        <taxon>Pseudomonadati</taxon>
        <taxon>Pseudomonadota</taxon>
        <taxon>Alphaproteobacteria</taxon>
        <taxon>Caulobacterales</taxon>
        <taxon>Caulobacteraceae</taxon>
        <taxon>Phenylobacterium</taxon>
    </lineage>
</organism>
<dbReference type="SMART" id="SM00855">
    <property type="entry name" value="PGAM"/>
    <property type="match status" value="1"/>
</dbReference>
<dbReference type="Proteomes" id="UP000247763">
    <property type="component" value="Chromosome"/>
</dbReference>
<proteinExistence type="predicted"/>
<protein>
    <submittedName>
        <fullName evidence="1">Histidine phosphatase</fullName>
    </submittedName>
</protein>
<dbReference type="Pfam" id="PF00300">
    <property type="entry name" value="His_Phos_1"/>
    <property type="match status" value="1"/>
</dbReference>
<dbReference type="AlphaFoldDB" id="A0A2Z3HSH5"/>
<dbReference type="PANTHER" id="PTHR47623:SF1">
    <property type="entry name" value="OS09G0287300 PROTEIN"/>
    <property type="match status" value="1"/>
</dbReference>
<dbReference type="InterPro" id="IPR013078">
    <property type="entry name" value="His_Pase_superF_clade-1"/>
</dbReference>
<dbReference type="PANTHER" id="PTHR47623">
    <property type="entry name" value="OS09G0287300 PROTEIN"/>
    <property type="match status" value="1"/>
</dbReference>
<dbReference type="Gene3D" id="3.40.50.1240">
    <property type="entry name" value="Phosphoglycerate mutase-like"/>
    <property type="match status" value="1"/>
</dbReference>
<evidence type="ECO:0000313" key="2">
    <source>
        <dbReference type="Proteomes" id="UP000247763"/>
    </source>
</evidence>
<dbReference type="CDD" id="cd07067">
    <property type="entry name" value="HP_PGM_like"/>
    <property type="match status" value="1"/>
</dbReference>
<dbReference type="KEGG" id="phb:HYN04_00230"/>
<name>A0A2Z3HSH5_9CAUL</name>
<dbReference type="RefSeq" id="WP_110448890.1">
    <property type="nucleotide sequence ID" value="NZ_CP029479.1"/>
</dbReference>
<sequence>MDRLILLRHGEAEAGSETGGDFGRRLTARGREASAAVASALADVGLIPDLALVSAAVRTRETWAAMSGLLPGCEVRFEEGLYLAEAPEMQRQVRSAGAAGVVLLVGHNPGLQELAEALMVEASGPSDTLSRIRSGFPTSAAVAFAFDANGRPAFDGFFQPDPLG</sequence>
<gene>
    <name evidence="1" type="ORF">HYN04_00230</name>
</gene>
<reference evidence="2" key="1">
    <citation type="submission" date="2018-05" db="EMBL/GenBank/DDBJ databases">
        <title>Genome sequencing of Phenylobacterium sp. HYN0004.</title>
        <authorList>
            <person name="Yi H."/>
            <person name="Baek C."/>
        </authorList>
    </citation>
    <scope>NUCLEOTIDE SEQUENCE [LARGE SCALE GENOMIC DNA]</scope>
    <source>
        <strain evidence="2">HYN0004</strain>
    </source>
</reference>
<dbReference type="SUPFAM" id="SSF53254">
    <property type="entry name" value="Phosphoglycerate mutase-like"/>
    <property type="match status" value="1"/>
</dbReference>
<evidence type="ECO:0000313" key="1">
    <source>
        <dbReference type="EMBL" id="AWM76321.1"/>
    </source>
</evidence>
<keyword evidence="2" id="KW-1185">Reference proteome</keyword>
<dbReference type="InterPro" id="IPR029033">
    <property type="entry name" value="His_PPase_superfam"/>
</dbReference>
<dbReference type="OrthoDB" id="9810154at2"/>
<accession>A0A2Z3HSH5</accession>